<dbReference type="Proteomes" id="UP000515152">
    <property type="component" value="Unplaced"/>
</dbReference>
<protein>
    <submittedName>
        <fullName evidence="6">Stonustoxin subunit beta-like</fullName>
    </submittedName>
</protein>
<organism evidence="5 6">
    <name type="scientific">Clupea harengus</name>
    <name type="common">Atlantic herring</name>
    <dbReference type="NCBI Taxonomy" id="7950"/>
    <lineage>
        <taxon>Eukaryota</taxon>
        <taxon>Metazoa</taxon>
        <taxon>Chordata</taxon>
        <taxon>Craniata</taxon>
        <taxon>Vertebrata</taxon>
        <taxon>Euteleostomi</taxon>
        <taxon>Actinopterygii</taxon>
        <taxon>Neopterygii</taxon>
        <taxon>Teleostei</taxon>
        <taxon>Clupei</taxon>
        <taxon>Clupeiformes</taxon>
        <taxon>Clupeoidei</taxon>
        <taxon>Clupeidae</taxon>
        <taxon>Clupea</taxon>
    </lineage>
</organism>
<dbReference type="PANTHER" id="PTHR25465:SF5">
    <property type="entry name" value="E3 UBIQUITIN_ISG15 LIGASE TRIM25-RELATED"/>
    <property type="match status" value="1"/>
</dbReference>
<keyword evidence="1" id="KW-0479">Metal-binding</keyword>
<feature type="domain" description="B30.2/SPRY" evidence="4">
    <location>
        <begin position="64"/>
        <end position="215"/>
    </location>
</feature>
<dbReference type="PANTHER" id="PTHR25465">
    <property type="entry name" value="B-BOX DOMAIN CONTAINING"/>
    <property type="match status" value="1"/>
</dbReference>
<sequence>MMSCFRLSRCLITHEGCSFLASALKSNPSYLKWLDLSYNHPGDSGVRELTGRLNDPNCKLETFRYDHGGEFRIKPGPRKYACELTLDPNTAYRHLSLSEGNRKVTRVYEEQRYPDHPERFDSWYQVLCREGQSGRCYWEAEWSGVEAQMAVAYKSMKRKGRSHDSGFGWNDKSWLLDCSGNSYSARHNYKHTDIPDHQSLQKSYTLLFKHHCVML</sequence>
<dbReference type="SMART" id="SM00589">
    <property type="entry name" value="PRY"/>
    <property type="match status" value="1"/>
</dbReference>
<dbReference type="GeneID" id="122129296"/>
<evidence type="ECO:0000256" key="3">
    <source>
        <dbReference type="ARBA" id="ARBA00022833"/>
    </source>
</evidence>
<evidence type="ECO:0000256" key="2">
    <source>
        <dbReference type="ARBA" id="ARBA00022771"/>
    </source>
</evidence>
<evidence type="ECO:0000259" key="4">
    <source>
        <dbReference type="PROSITE" id="PS50188"/>
    </source>
</evidence>
<evidence type="ECO:0000313" key="5">
    <source>
        <dbReference type="Proteomes" id="UP000515152"/>
    </source>
</evidence>
<accession>A0A8M1KEE4</accession>
<keyword evidence="2" id="KW-0863">Zinc-finger</keyword>
<evidence type="ECO:0000256" key="1">
    <source>
        <dbReference type="ARBA" id="ARBA00022723"/>
    </source>
</evidence>
<proteinExistence type="predicted"/>
<keyword evidence="3" id="KW-0862">Zinc</keyword>
<name>A0A8M1KEE4_CLUHA</name>
<gene>
    <name evidence="6" type="primary">LOC122129296</name>
</gene>
<dbReference type="InterPro" id="IPR051051">
    <property type="entry name" value="E3_ubiq-ligase_TRIM/RNF"/>
</dbReference>
<dbReference type="GO" id="GO:0008270">
    <property type="term" value="F:zinc ion binding"/>
    <property type="evidence" value="ECO:0007669"/>
    <property type="project" value="UniProtKB-KW"/>
</dbReference>
<keyword evidence="5" id="KW-1185">Reference proteome</keyword>
<dbReference type="OrthoDB" id="9903688at2759"/>
<evidence type="ECO:0000313" key="6">
    <source>
        <dbReference type="RefSeq" id="XP_042560244.1"/>
    </source>
</evidence>
<dbReference type="RefSeq" id="XP_042560244.1">
    <property type="nucleotide sequence ID" value="XM_042704310.1"/>
</dbReference>
<dbReference type="AlphaFoldDB" id="A0A8M1KEE4"/>
<dbReference type="KEGG" id="char:122129296"/>
<dbReference type="InterPro" id="IPR006574">
    <property type="entry name" value="PRY"/>
</dbReference>
<dbReference type="InterPro" id="IPR001870">
    <property type="entry name" value="B30.2/SPRY"/>
</dbReference>
<dbReference type="GO" id="GO:0005737">
    <property type="term" value="C:cytoplasm"/>
    <property type="evidence" value="ECO:0007669"/>
    <property type="project" value="UniProtKB-ARBA"/>
</dbReference>
<dbReference type="PROSITE" id="PS50188">
    <property type="entry name" value="B302_SPRY"/>
    <property type="match status" value="1"/>
</dbReference>
<dbReference type="Pfam" id="PF13765">
    <property type="entry name" value="PRY"/>
    <property type="match status" value="1"/>
</dbReference>
<reference evidence="6" key="1">
    <citation type="submission" date="2025-08" db="UniProtKB">
        <authorList>
            <consortium name="RefSeq"/>
        </authorList>
    </citation>
    <scope>IDENTIFICATION</scope>
</reference>